<keyword evidence="1" id="KW-0472">Membrane</keyword>
<dbReference type="Pfam" id="PF01757">
    <property type="entry name" value="Acyl_transf_3"/>
    <property type="match status" value="1"/>
</dbReference>
<sequence length="366" mass="38684">MTGSAVVTPVAPRLQRDRYVVPDVARGLAILAMLVAHAGPIMAEQPAATLFLQSQLNDLASPLFALTMGAAAAIVLAKAGRGPGAVRSVILQNLIRGAILVALGLLLETWGSWIAIVLSFLGIVLAVGTPLVLLGTRALVAVLAVVLVVGAPLNDAVLVATGPLITAGERTPASFLLEWIFLSPHYRVTNLLPWFLLGALLFRIHFGGRRTGLVLVAIAVPAWWLGPLWRGATGEQFSASGSYLDTLHDAGLVLLALGIIMLLASLRGRRSSAVVHAVFLPFRAIGSVSLSLYVFQVAVVGLMSENGIRFGTTDPVAWLVLVLGVPLVGILWWRFVGKGPLEWLIGVVSGRYRPRRAAPVDARSGP</sequence>
<dbReference type="OrthoDB" id="4966979at2"/>
<feature type="transmembrane region" description="Helical" evidence="1">
    <location>
        <begin position="20"/>
        <end position="39"/>
    </location>
</feature>
<keyword evidence="4" id="KW-1185">Reference proteome</keyword>
<evidence type="ECO:0000313" key="4">
    <source>
        <dbReference type="Proteomes" id="UP000246722"/>
    </source>
</evidence>
<dbReference type="InterPro" id="IPR002656">
    <property type="entry name" value="Acyl_transf_3_dom"/>
</dbReference>
<dbReference type="GO" id="GO:0016747">
    <property type="term" value="F:acyltransferase activity, transferring groups other than amino-acyl groups"/>
    <property type="evidence" value="ECO:0007669"/>
    <property type="project" value="InterPro"/>
</dbReference>
<protein>
    <recommendedName>
        <fullName evidence="2">Acyltransferase 3 domain-containing protein</fullName>
    </recommendedName>
</protein>
<dbReference type="Proteomes" id="UP000246722">
    <property type="component" value="Unassembled WGS sequence"/>
</dbReference>
<comment type="caution">
    <text evidence="3">The sequence shown here is derived from an EMBL/GenBank/DDBJ whole genome shotgun (WGS) entry which is preliminary data.</text>
</comment>
<feature type="transmembrane region" description="Helical" evidence="1">
    <location>
        <begin position="141"/>
        <end position="165"/>
    </location>
</feature>
<feature type="transmembrane region" description="Helical" evidence="1">
    <location>
        <begin position="59"/>
        <end position="77"/>
    </location>
</feature>
<gene>
    <name evidence="3" type="ORF">CTB96_04180</name>
</gene>
<accession>A0A317ZXG9</accession>
<dbReference type="AlphaFoldDB" id="A0A317ZXG9"/>
<name>A0A317ZXG9_9MICO</name>
<feature type="transmembrane region" description="Helical" evidence="1">
    <location>
        <begin position="211"/>
        <end position="230"/>
    </location>
</feature>
<organism evidence="3 4">
    <name type="scientific">Cryobacterium arcticum</name>
    <dbReference type="NCBI Taxonomy" id="670052"/>
    <lineage>
        <taxon>Bacteria</taxon>
        <taxon>Bacillati</taxon>
        <taxon>Actinomycetota</taxon>
        <taxon>Actinomycetes</taxon>
        <taxon>Micrococcales</taxon>
        <taxon>Microbacteriaceae</taxon>
        <taxon>Cryobacterium</taxon>
    </lineage>
</organism>
<evidence type="ECO:0000259" key="2">
    <source>
        <dbReference type="Pfam" id="PF01757"/>
    </source>
</evidence>
<dbReference type="EMBL" id="QHLY01000005">
    <property type="protein sequence ID" value="PXA72103.1"/>
    <property type="molecule type" value="Genomic_DNA"/>
</dbReference>
<feature type="transmembrane region" description="Helical" evidence="1">
    <location>
        <begin position="315"/>
        <end position="333"/>
    </location>
</feature>
<feature type="transmembrane region" description="Helical" evidence="1">
    <location>
        <begin position="89"/>
        <end position="107"/>
    </location>
</feature>
<feature type="transmembrane region" description="Helical" evidence="1">
    <location>
        <begin position="273"/>
        <end position="295"/>
    </location>
</feature>
<keyword evidence="1" id="KW-1133">Transmembrane helix</keyword>
<dbReference type="RefSeq" id="WP_110125628.1">
    <property type="nucleotide sequence ID" value="NZ_QHLY01000005.1"/>
</dbReference>
<feature type="transmembrane region" description="Helical" evidence="1">
    <location>
        <begin position="185"/>
        <end position="204"/>
    </location>
</feature>
<keyword evidence="1" id="KW-0812">Transmembrane</keyword>
<feature type="transmembrane region" description="Helical" evidence="1">
    <location>
        <begin position="113"/>
        <end position="134"/>
    </location>
</feature>
<feature type="domain" description="Acyltransferase 3" evidence="2">
    <location>
        <begin position="23"/>
        <end position="329"/>
    </location>
</feature>
<evidence type="ECO:0000313" key="3">
    <source>
        <dbReference type="EMBL" id="PXA72103.1"/>
    </source>
</evidence>
<feature type="transmembrane region" description="Helical" evidence="1">
    <location>
        <begin position="250"/>
        <end position="266"/>
    </location>
</feature>
<proteinExistence type="predicted"/>
<evidence type="ECO:0000256" key="1">
    <source>
        <dbReference type="SAM" id="Phobius"/>
    </source>
</evidence>
<reference evidence="3 4" key="1">
    <citation type="submission" date="2018-05" db="EMBL/GenBank/DDBJ databases">
        <title>Genetic diversity of glacier-inhabiting Cryobacterium bacteria in China and description of Cryobacterium mengkeensis sp. nov. and Arthrobacter glacialis sp. nov.</title>
        <authorList>
            <person name="Liu Q."/>
            <person name="Xin Y.-H."/>
        </authorList>
    </citation>
    <scope>NUCLEOTIDE SEQUENCE [LARGE SCALE GENOMIC DNA]</scope>
    <source>
        <strain evidence="3 4">SK-1</strain>
    </source>
</reference>